<dbReference type="EMBL" id="JAGPXE010000014">
    <property type="protein sequence ID" value="MBQ0927709.1"/>
    <property type="molecule type" value="Genomic_DNA"/>
</dbReference>
<evidence type="ECO:0000313" key="3">
    <source>
        <dbReference type="Proteomes" id="UP000674084"/>
    </source>
</evidence>
<reference evidence="2 3" key="1">
    <citation type="submission" date="2021-04" db="EMBL/GenBank/DDBJ databases">
        <title>Whole-genome sequencing of Saccharopolyspora endophytica KCTC 19397.</title>
        <authorList>
            <person name="Ay H."/>
            <person name="Saygin H."/>
            <person name="Sahin N."/>
        </authorList>
    </citation>
    <scope>NUCLEOTIDE SEQUENCE [LARGE SCALE GENOMIC DNA]</scope>
    <source>
        <strain evidence="2 3">KCTC 19397</strain>
    </source>
</reference>
<dbReference type="RefSeq" id="WP_210972757.1">
    <property type="nucleotide sequence ID" value="NZ_JAGPXE010000014.1"/>
</dbReference>
<proteinExistence type="predicted"/>
<protein>
    <submittedName>
        <fullName evidence="2">Uncharacterized protein</fullName>
    </submittedName>
</protein>
<accession>A0ABS5DN31</accession>
<name>A0ABS5DN31_9PSEU</name>
<keyword evidence="3" id="KW-1185">Reference proteome</keyword>
<organism evidence="2 3">
    <name type="scientific">Saccharopolyspora endophytica</name>
    <dbReference type="NCBI Taxonomy" id="543886"/>
    <lineage>
        <taxon>Bacteria</taxon>
        <taxon>Bacillati</taxon>
        <taxon>Actinomycetota</taxon>
        <taxon>Actinomycetes</taxon>
        <taxon>Pseudonocardiales</taxon>
        <taxon>Pseudonocardiaceae</taxon>
        <taxon>Saccharopolyspora</taxon>
    </lineage>
</organism>
<feature type="region of interest" description="Disordered" evidence="1">
    <location>
        <begin position="29"/>
        <end position="72"/>
    </location>
</feature>
<sequence length="72" mass="8242">MLDGGWVERVRPRFHEAARQMIAARVAPVRGTSAATIHRHSPGRFAEPTRRAPHESIRREMVRTATSLKEER</sequence>
<evidence type="ECO:0000256" key="1">
    <source>
        <dbReference type="SAM" id="MobiDB-lite"/>
    </source>
</evidence>
<gene>
    <name evidence="2" type="ORF">KBO27_27555</name>
</gene>
<evidence type="ECO:0000313" key="2">
    <source>
        <dbReference type="EMBL" id="MBQ0927709.1"/>
    </source>
</evidence>
<dbReference type="Proteomes" id="UP000674084">
    <property type="component" value="Unassembled WGS sequence"/>
</dbReference>
<comment type="caution">
    <text evidence="2">The sequence shown here is derived from an EMBL/GenBank/DDBJ whole genome shotgun (WGS) entry which is preliminary data.</text>
</comment>
<feature type="compositionally biased region" description="Basic and acidic residues" evidence="1">
    <location>
        <begin position="47"/>
        <end position="72"/>
    </location>
</feature>